<accession>A0A1V9F7T2</accession>
<sequence length="234" mass="26806">MKTDIKYYIKAGLLPTVITAVPLWVMVDQVWAGIFTPVTQVIFFFSLLLFLSQFLCIVSIVLGELIIGVDLNERMVDLLLEKGKVLLATMKRKLHTRLLAEYVVDASLKEPRKKHRMQSRIVFLKVILQESGHLLDSPELTRCALNYLGARVVISYCFTKAGKLLIELAAYKIHHQPVLIENYVVWFGVYGFGLIFSISLLKFFGSVYRRKFWELYRNSNKSTKPPGDDNSSLN</sequence>
<feature type="transmembrane region" description="Helical" evidence="1">
    <location>
        <begin position="152"/>
        <end position="171"/>
    </location>
</feature>
<evidence type="ECO:0000313" key="2">
    <source>
        <dbReference type="EMBL" id="OQP54332.1"/>
    </source>
</evidence>
<keyword evidence="1" id="KW-1133">Transmembrane helix</keyword>
<evidence type="ECO:0000313" key="3">
    <source>
        <dbReference type="Proteomes" id="UP000192610"/>
    </source>
</evidence>
<feature type="transmembrane region" description="Helical" evidence="1">
    <location>
        <begin position="183"/>
        <end position="204"/>
    </location>
</feature>
<organism evidence="2 3">
    <name type="scientific">Niastella yeongjuensis</name>
    <dbReference type="NCBI Taxonomy" id="354355"/>
    <lineage>
        <taxon>Bacteria</taxon>
        <taxon>Pseudomonadati</taxon>
        <taxon>Bacteroidota</taxon>
        <taxon>Chitinophagia</taxon>
        <taxon>Chitinophagales</taxon>
        <taxon>Chitinophagaceae</taxon>
        <taxon>Niastella</taxon>
    </lineage>
</organism>
<dbReference type="AlphaFoldDB" id="A0A1V9F7T2"/>
<keyword evidence="3" id="KW-1185">Reference proteome</keyword>
<name>A0A1V9F7T2_9BACT</name>
<gene>
    <name evidence="2" type="ORF">A4H97_22885</name>
</gene>
<keyword evidence="1" id="KW-0472">Membrane</keyword>
<proteinExistence type="predicted"/>
<feature type="transmembrane region" description="Helical" evidence="1">
    <location>
        <begin position="7"/>
        <end position="27"/>
    </location>
</feature>
<keyword evidence="1" id="KW-0812">Transmembrane</keyword>
<protein>
    <submittedName>
        <fullName evidence="2">Uncharacterized protein</fullName>
    </submittedName>
</protein>
<dbReference type="STRING" id="354355.SAMN05660816_05132"/>
<evidence type="ECO:0000256" key="1">
    <source>
        <dbReference type="SAM" id="Phobius"/>
    </source>
</evidence>
<comment type="caution">
    <text evidence="2">The sequence shown here is derived from an EMBL/GenBank/DDBJ whole genome shotgun (WGS) entry which is preliminary data.</text>
</comment>
<reference evidence="3" key="1">
    <citation type="submission" date="2016-04" db="EMBL/GenBank/DDBJ databases">
        <authorList>
            <person name="Chen L."/>
            <person name="Zhuang W."/>
            <person name="Wang G."/>
        </authorList>
    </citation>
    <scope>NUCLEOTIDE SEQUENCE [LARGE SCALE GENOMIC DNA]</scope>
    <source>
        <strain evidence="3">17621</strain>
    </source>
</reference>
<dbReference type="Proteomes" id="UP000192610">
    <property type="component" value="Unassembled WGS sequence"/>
</dbReference>
<dbReference type="RefSeq" id="WP_081197642.1">
    <property type="nucleotide sequence ID" value="NZ_FOCZ01000011.1"/>
</dbReference>
<feature type="transmembrane region" description="Helical" evidence="1">
    <location>
        <begin position="42"/>
        <end position="67"/>
    </location>
</feature>
<dbReference type="EMBL" id="LVXG01000004">
    <property type="protein sequence ID" value="OQP54332.1"/>
    <property type="molecule type" value="Genomic_DNA"/>
</dbReference>